<keyword evidence="3" id="KW-0812">Transmembrane</keyword>
<dbReference type="Pfam" id="PF13279">
    <property type="entry name" value="4HBT_2"/>
    <property type="match status" value="1"/>
</dbReference>
<dbReference type="PANTHER" id="PTHR12475:SF4">
    <property type="entry name" value="PROTEIN THEM6"/>
    <property type="match status" value="1"/>
</dbReference>
<dbReference type="Proteomes" id="UP001497453">
    <property type="component" value="Chromosome 10"/>
</dbReference>
<dbReference type="InterPro" id="IPR029069">
    <property type="entry name" value="HotDog_dom_sf"/>
</dbReference>
<dbReference type="EMBL" id="OZ037953">
    <property type="protein sequence ID" value="CAL1697551.1"/>
    <property type="molecule type" value="Genomic_DNA"/>
</dbReference>
<evidence type="ECO:0000313" key="5">
    <source>
        <dbReference type="Proteomes" id="UP001497453"/>
    </source>
</evidence>
<dbReference type="PANTHER" id="PTHR12475">
    <property type="match status" value="1"/>
</dbReference>
<evidence type="ECO:0000313" key="4">
    <source>
        <dbReference type="EMBL" id="CAL1697551.1"/>
    </source>
</evidence>
<evidence type="ECO:0000256" key="2">
    <source>
        <dbReference type="SAM" id="MobiDB-lite"/>
    </source>
</evidence>
<comment type="similarity">
    <text evidence="1">Belongs to the lcsJ thioesterase family.</text>
</comment>
<reference evidence="5" key="1">
    <citation type="submission" date="2024-04" db="EMBL/GenBank/DDBJ databases">
        <authorList>
            <person name="Shaw F."/>
            <person name="Minotto A."/>
        </authorList>
    </citation>
    <scope>NUCLEOTIDE SEQUENCE [LARGE SCALE GENOMIC DNA]</scope>
</reference>
<gene>
    <name evidence="4" type="ORF">GFSPODELE1_LOCUS1719</name>
</gene>
<keyword evidence="3" id="KW-1133">Transmembrane helix</keyword>
<accession>A0ABP1CPD1</accession>
<feature type="transmembrane region" description="Helical" evidence="3">
    <location>
        <begin position="21"/>
        <end position="44"/>
    </location>
</feature>
<protein>
    <submittedName>
        <fullName evidence="4">Uncharacterized protein</fullName>
    </submittedName>
</protein>
<keyword evidence="5" id="KW-1185">Reference proteome</keyword>
<keyword evidence="3" id="KW-0472">Membrane</keyword>
<proteinExistence type="inferred from homology"/>
<feature type="region of interest" description="Disordered" evidence="2">
    <location>
        <begin position="195"/>
        <end position="230"/>
    </location>
</feature>
<dbReference type="InterPro" id="IPR051490">
    <property type="entry name" value="THEM6_lcsJ_thioesterase"/>
</dbReference>
<dbReference type="SUPFAM" id="SSF54637">
    <property type="entry name" value="Thioesterase/thiol ester dehydrase-isomerase"/>
    <property type="match status" value="1"/>
</dbReference>
<sequence>MSSNLVSRLPLDQLLARLRPLLLVMPGLLKVFAAGVVLINIRGWPFAWHFRIYLLAWSVRLRFLFVRIGLLLKSKEARRKAEDEWLEHLSPVGSNPFEWRRSFKTWAGPDDSDFNLHLSNSSYAKNLDMSRFSGSLSLNPTLYRVGGWVALGATHFKYLREIPMLSVYEMRSSIATWDSKWLYVITRYVTKPKEKDLKKQRTVSPEQAPTPLTTDAPIPNLHTPATPGLVRDPADTPLKRLLAAAELLEEPDDATLHCIAISECCFKIGRITIPPSLVLAVEGFTAPPAITELGKGVKFEPYSHANPPPHWEKVRALRTAHDLRPLQTFMKGGWKKVPEDQRWWDLALKGVEGKRRANLELIDGIHQGMEGAKYVRPILVDGVRRRGSWQ</sequence>
<evidence type="ECO:0000256" key="1">
    <source>
        <dbReference type="ARBA" id="ARBA00038476"/>
    </source>
</evidence>
<name>A0ABP1CPD1_9APHY</name>
<feature type="compositionally biased region" description="Polar residues" evidence="2">
    <location>
        <begin position="202"/>
        <end position="213"/>
    </location>
</feature>
<organism evidence="4 5">
    <name type="scientific">Somion occarium</name>
    <dbReference type="NCBI Taxonomy" id="3059160"/>
    <lineage>
        <taxon>Eukaryota</taxon>
        <taxon>Fungi</taxon>
        <taxon>Dikarya</taxon>
        <taxon>Basidiomycota</taxon>
        <taxon>Agaricomycotina</taxon>
        <taxon>Agaricomycetes</taxon>
        <taxon>Polyporales</taxon>
        <taxon>Cerrenaceae</taxon>
        <taxon>Somion</taxon>
    </lineage>
</organism>
<evidence type="ECO:0000256" key="3">
    <source>
        <dbReference type="SAM" id="Phobius"/>
    </source>
</evidence>